<gene>
    <name evidence="2" type="ORF">J4557_10360</name>
</gene>
<organism evidence="2 3">
    <name type="scientific">Actinomadura nitritigenes</name>
    <dbReference type="NCBI Taxonomy" id="134602"/>
    <lineage>
        <taxon>Bacteria</taxon>
        <taxon>Bacillati</taxon>
        <taxon>Actinomycetota</taxon>
        <taxon>Actinomycetes</taxon>
        <taxon>Streptosporangiales</taxon>
        <taxon>Thermomonosporaceae</taxon>
        <taxon>Actinomadura</taxon>
    </lineage>
</organism>
<sequence length="892" mass="95954">MVVHPPASRDENVLDIPDAWLEDLVPRRGGLVAAPETVPDQEAHAAVRDGLGASEPLVRKVLEYRGTVPELAEAGLAYLRGDATPLGAAVVARVETMARLRSRFACDPAWADHLAAEHGLAFAACAFAEIEDVSVLPGGGTPLLDEGPAYVLRGLGDLDHAHWAAGPAGLRMRALLAAAGEDDRSAAARALDGRRQGPVQRLIAAFLMPDRTDWVDECCQEPPKRLSYFTSFGAKMLWWSLGTAEQVERLGDWAVLQAGERDPDVLCTVVDGLGEAAAPVLARSLDGDAEPKERRRIADALARIPGDEAFRLMGGRLDAVNVLPAMEAMIERFPVRALRILPELGTGTSRRSSMAAGLLNAHLQARPRLLAAAAPELDARTLEALHALQAGRAAEAPDEQVPAALRKGTRKRGPAWARPTAMPQILLRGREHALPPAATGHLVAALSEATSGHPPAQDLRAALDALDPGSLAEFGWSLFARWRASGQAARTGWALAQLGWTGDDEAARRLGGMARSWPGQNGIQLPLKALDVLAGIGTDVAVMQLHLVAEKARPKRLKKRAGQLLTEVADDRGLTMEQLGDRIVPDFGLDADGGMTLGYGPRTFTVGFDEQLKPVVFDDRGTLRKTLPRPGAKDDPEAAPAAHRAFTGLKKDVRTVAADQIRRLERAMAEQRRWTTGDFRRLFVRHPLLWHLVRRLVWLHDGDGAGPVAFRIAEDRTFADADDESLVLPESGEVRIAHPLHLGESLPAWSGVFADYEILQPFPQLGRPVHAFTAEEAAGSRLDRVAGTVVGVGKVLGLERRGWERGAAQDSGVQHCLTRRAAGRTVMLDVSPGFPVMSPADWPEQTLGPVWIAESEVSDPYLTEATFGELDDVAASELLLTLHDLAAQAAPA</sequence>
<accession>A0ABS3QVB5</accession>
<dbReference type="RefSeq" id="WP_208266267.1">
    <property type="nucleotide sequence ID" value="NZ_BAAAGM010000091.1"/>
</dbReference>
<evidence type="ECO:0000259" key="1">
    <source>
        <dbReference type="Pfam" id="PF13569"/>
    </source>
</evidence>
<proteinExistence type="predicted"/>
<protein>
    <submittedName>
        <fullName evidence="2">DUF4132 domain-containing protein</fullName>
    </submittedName>
</protein>
<keyword evidence="3" id="KW-1185">Reference proteome</keyword>
<dbReference type="InterPro" id="IPR025406">
    <property type="entry name" value="DUF4132"/>
</dbReference>
<evidence type="ECO:0000313" key="2">
    <source>
        <dbReference type="EMBL" id="MBO2437920.1"/>
    </source>
</evidence>
<feature type="domain" description="DUF4132" evidence="1">
    <location>
        <begin position="621"/>
        <end position="803"/>
    </location>
</feature>
<dbReference type="Proteomes" id="UP000666915">
    <property type="component" value="Unassembled WGS sequence"/>
</dbReference>
<evidence type="ECO:0000313" key="3">
    <source>
        <dbReference type="Proteomes" id="UP000666915"/>
    </source>
</evidence>
<name>A0ABS3QVB5_9ACTN</name>
<dbReference type="EMBL" id="JAGEOK010000006">
    <property type="protein sequence ID" value="MBO2437920.1"/>
    <property type="molecule type" value="Genomic_DNA"/>
</dbReference>
<comment type="caution">
    <text evidence="2">The sequence shown here is derived from an EMBL/GenBank/DDBJ whole genome shotgun (WGS) entry which is preliminary data.</text>
</comment>
<reference evidence="2 3" key="1">
    <citation type="submission" date="2021-03" db="EMBL/GenBank/DDBJ databases">
        <authorList>
            <person name="Kanchanasin P."/>
            <person name="Saeng-In P."/>
            <person name="Phongsopitanun W."/>
            <person name="Yuki M."/>
            <person name="Kudo T."/>
            <person name="Ohkuma M."/>
            <person name="Tanasupawat S."/>
        </authorList>
    </citation>
    <scope>NUCLEOTIDE SEQUENCE [LARGE SCALE GENOMIC DNA]</scope>
    <source>
        <strain evidence="2 3">L46</strain>
    </source>
</reference>
<dbReference type="Pfam" id="PF13569">
    <property type="entry name" value="DUF4132"/>
    <property type="match status" value="1"/>
</dbReference>